<keyword evidence="7 11" id="KW-0143">Chaperone</keyword>
<dbReference type="InParanoid" id="C8XGQ6"/>
<dbReference type="Gene3D" id="3.10.50.40">
    <property type="match status" value="1"/>
</dbReference>
<dbReference type="InterPro" id="IPR037041">
    <property type="entry name" value="Trigger_fac_C_sf"/>
</dbReference>
<proteinExistence type="inferred from homology"/>
<dbReference type="InterPro" id="IPR008880">
    <property type="entry name" value="Trigger_fac_C"/>
</dbReference>
<dbReference type="SUPFAM" id="SSF54534">
    <property type="entry name" value="FKBP-like"/>
    <property type="match status" value="1"/>
</dbReference>
<comment type="subcellular location">
    <subcellularLocation>
        <location evidence="11">Cytoplasm</location>
    </subcellularLocation>
    <text evidence="11">About half TF is bound to the ribosome near the polypeptide exit tunnel while the other half is free in the cytoplasm.</text>
</comment>
<feature type="domain" description="PPIase FKBP-type" evidence="14">
    <location>
        <begin position="162"/>
        <end position="210"/>
    </location>
</feature>
<dbReference type="GO" id="GO:0003755">
    <property type="term" value="F:peptidyl-prolyl cis-trans isomerase activity"/>
    <property type="evidence" value="ECO:0007669"/>
    <property type="project" value="UniProtKB-UniRule"/>
</dbReference>
<keyword evidence="16" id="KW-1185">Reference proteome</keyword>
<dbReference type="STRING" id="479431.Namu_1850"/>
<dbReference type="EC" id="5.2.1.8" evidence="3 11"/>
<evidence type="ECO:0000313" key="16">
    <source>
        <dbReference type="Proteomes" id="UP000002218"/>
    </source>
</evidence>
<keyword evidence="5 11" id="KW-0132">Cell division</keyword>
<keyword evidence="6 11" id="KW-0697">Rotamase</keyword>
<dbReference type="KEGG" id="nml:Namu_1850"/>
<dbReference type="InterPro" id="IPR001179">
    <property type="entry name" value="PPIase_FKBP_dom"/>
</dbReference>
<evidence type="ECO:0000256" key="13">
    <source>
        <dbReference type="RuleBase" id="RU003914"/>
    </source>
</evidence>
<keyword evidence="8 11" id="KW-0413">Isomerase</keyword>
<dbReference type="PROSITE" id="PS50059">
    <property type="entry name" value="FKBP_PPIASE"/>
    <property type="match status" value="1"/>
</dbReference>
<evidence type="ECO:0000256" key="3">
    <source>
        <dbReference type="ARBA" id="ARBA00013194"/>
    </source>
</evidence>
<dbReference type="AlphaFoldDB" id="C8XGQ6"/>
<dbReference type="GO" id="GO:0051301">
    <property type="term" value="P:cell division"/>
    <property type="evidence" value="ECO:0007669"/>
    <property type="project" value="UniProtKB-KW"/>
</dbReference>
<keyword evidence="11" id="KW-0963">Cytoplasm</keyword>
<dbReference type="Gene3D" id="3.30.70.1050">
    <property type="entry name" value="Trigger factor ribosome-binding domain"/>
    <property type="match status" value="1"/>
</dbReference>
<comment type="function">
    <text evidence="11">Involved in protein export. Acts as a chaperone by maintaining the newly synthesized protein in an open conformation. Functions as a peptidyl-prolyl cis-trans isomerase.</text>
</comment>
<evidence type="ECO:0000256" key="6">
    <source>
        <dbReference type="ARBA" id="ARBA00023110"/>
    </source>
</evidence>
<evidence type="ECO:0000256" key="5">
    <source>
        <dbReference type="ARBA" id="ARBA00022618"/>
    </source>
</evidence>
<reference evidence="15 16" key="2">
    <citation type="journal article" date="2010" name="Stand. Genomic Sci.">
        <title>Complete genome sequence of Nakamurella multipartita type strain (Y-104).</title>
        <authorList>
            <person name="Tice H."/>
            <person name="Mayilraj S."/>
            <person name="Sims D."/>
            <person name="Lapidus A."/>
            <person name="Nolan M."/>
            <person name="Lucas S."/>
            <person name="Glavina Del Rio T."/>
            <person name="Copeland A."/>
            <person name="Cheng J.F."/>
            <person name="Meincke L."/>
            <person name="Bruce D."/>
            <person name="Goodwin L."/>
            <person name="Pitluck S."/>
            <person name="Ivanova N."/>
            <person name="Mavromatis K."/>
            <person name="Ovchinnikova G."/>
            <person name="Pati A."/>
            <person name="Chen A."/>
            <person name="Palaniappan K."/>
            <person name="Land M."/>
            <person name="Hauser L."/>
            <person name="Chang Y.J."/>
            <person name="Jeffries C.D."/>
            <person name="Detter J.C."/>
            <person name="Brettin T."/>
            <person name="Rohde M."/>
            <person name="Goker M."/>
            <person name="Bristow J."/>
            <person name="Eisen J.A."/>
            <person name="Markowitz V."/>
            <person name="Hugenholtz P."/>
            <person name="Kyrpides N.C."/>
            <person name="Klenk H.P."/>
            <person name="Chen F."/>
        </authorList>
    </citation>
    <scope>NUCLEOTIDE SEQUENCE [LARGE SCALE GENOMIC DNA]</scope>
    <source>
        <strain evidence="16">ATCC 700099 / DSM 44233 / CIP 104796 / JCM 9543 / NBRC 105858 / Y-104</strain>
    </source>
</reference>
<evidence type="ECO:0000256" key="9">
    <source>
        <dbReference type="ARBA" id="ARBA00023306"/>
    </source>
</evidence>
<evidence type="ECO:0000256" key="11">
    <source>
        <dbReference type="HAMAP-Rule" id="MF_00303"/>
    </source>
</evidence>
<dbReference type="eggNOG" id="COG0544">
    <property type="taxonomic scope" value="Bacteria"/>
</dbReference>
<dbReference type="Pfam" id="PF00254">
    <property type="entry name" value="FKBP_C"/>
    <property type="match status" value="1"/>
</dbReference>
<evidence type="ECO:0000256" key="7">
    <source>
        <dbReference type="ARBA" id="ARBA00023186"/>
    </source>
</evidence>
<gene>
    <name evidence="11" type="primary">tig</name>
    <name evidence="15" type="ordered locus">Namu_1850</name>
</gene>
<comment type="domain">
    <text evidence="11">Consists of 3 domains; the N-terminus binds the ribosome, the middle domain has PPIase activity, while the C-terminus has intrinsic chaperone activity on its own.</text>
</comment>
<dbReference type="SUPFAM" id="SSF109998">
    <property type="entry name" value="Triger factor/SurA peptide-binding domain-like"/>
    <property type="match status" value="1"/>
</dbReference>
<dbReference type="HOGENOM" id="CLU_033058_3_0_11"/>
<evidence type="ECO:0000256" key="1">
    <source>
        <dbReference type="ARBA" id="ARBA00000971"/>
    </source>
</evidence>
<dbReference type="OrthoDB" id="9767721at2"/>
<dbReference type="SUPFAM" id="SSF102735">
    <property type="entry name" value="Trigger factor ribosome-binding domain"/>
    <property type="match status" value="1"/>
</dbReference>
<dbReference type="HAMAP" id="MF_00303">
    <property type="entry name" value="Trigger_factor_Tig"/>
    <property type="match status" value="1"/>
</dbReference>
<dbReference type="Pfam" id="PF05697">
    <property type="entry name" value="Trigger_N"/>
    <property type="match status" value="1"/>
</dbReference>
<evidence type="ECO:0000256" key="4">
    <source>
        <dbReference type="ARBA" id="ARBA00016902"/>
    </source>
</evidence>
<dbReference type="GO" id="GO:0005737">
    <property type="term" value="C:cytoplasm"/>
    <property type="evidence" value="ECO:0007669"/>
    <property type="project" value="UniProtKB-SubCell"/>
</dbReference>
<protein>
    <recommendedName>
        <fullName evidence="4 11">Trigger factor</fullName>
        <shortName evidence="11">TF</shortName>
        <ecNumber evidence="3 11">5.2.1.8</ecNumber>
    </recommendedName>
    <alternativeName>
        <fullName evidence="10 11">PPIase</fullName>
    </alternativeName>
</protein>
<dbReference type="InterPro" id="IPR046357">
    <property type="entry name" value="PPIase_dom_sf"/>
</dbReference>
<dbReference type="GO" id="GO:0043022">
    <property type="term" value="F:ribosome binding"/>
    <property type="evidence" value="ECO:0007669"/>
    <property type="project" value="TreeGrafter"/>
</dbReference>
<dbReference type="NCBIfam" id="TIGR00115">
    <property type="entry name" value="tig"/>
    <property type="match status" value="1"/>
</dbReference>
<evidence type="ECO:0000313" key="15">
    <source>
        <dbReference type="EMBL" id="ACV78239.1"/>
    </source>
</evidence>
<sequence>MKSTVENLNPTRVKLTVEVPFDELKPHFDRAYRALAGQVNIPGFRRGKVPAKILDARLGRGTILTEVVNEAVPAKYTEAIGEANLLVLGQPDIEVTRIDDGDALAFTAEVDIRPEITLPDVEAIAVTVDDVEVTEADIDEQVEALRDRFATTTPAERAAADGDLVSIDLTAEVGGETLDEAATEGLSYRVGAGDLVDGIDEAIIGLSAGESKTFSTTLVAGPYAGQEAAVTVTVQSVQDRTLPEVDDDFAQLASEFDTVEELRADLAEKIRRVKNREQGVAARDKVLEALLEATEVPAPEGIVNAEFESRAHDAVHAFDHNEDALNAHLEREGQTREEFDAELRESAVQAVRTQLLLDALAEANQVGVDQNEFTERVLFNAQRLGISPDEYFQRLQEGNQLAAIFAEVRRGKALAGVVEKATVTNASGEVLDVAELFGLEKVAEEDEAIELADEAADLAQDEVESQLITEAVEEELIEEIAEEIAEELVVEEIAEEIAEVEAELADEQDTPKA</sequence>
<evidence type="ECO:0000256" key="8">
    <source>
        <dbReference type="ARBA" id="ARBA00023235"/>
    </source>
</evidence>
<comment type="similarity">
    <text evidence="2 11 13">Belongs to the FKBP-type PPIase family. Tig subfamily.</text>
</comment>
<dbReference type="Proteomes" id="UP000002218">
    <property type="component" value="Chromosome"/>
</dbReference>
<accession>C8XGQ6</accession>
<dbReference type="PANTHER" id="PTHR30560">
    <property type="entry name" value="TRIGGER FACTOR CHAPERONE AND PEPTIDYL-PROLYL CIS/TRANS ISOMERASE"/>
    <property type="match status" value="1"/>
</dbReference>
<reference evidence="16" key="1">
    <citation type="submission" date="2009-09" db="EMBL/GenBank/DDBJ databases">
        <title>The complete genome of Nakamurella multipartita DSM 44233.</title>
        <authorList>
            <consortium name="US DOE Joint Genome Institute (JGI-PGF)"/>
            <person name="Lucas S."/>
            <person name="Copeland A."/>
            <person name="Lapidus A."/>
            <person name="Glavina del Rio T."/>
            <person name="Dalin E."/>
            <person name="Tice H."/>
            <person name="Bruce D."/>
            <person name="Goodwin L."/>
            <person name="Pitluck S."/>
            <person name="Kyrpides N."/>
            <person name="Mavromatis K."/>
            <person name="Ivanova N."/>
            <person name="Ovchinnikova G."/>
            <person name="Sims D."/>
            <person name="Meincke L."/>
            <person name="Brettin T."/>
            <person name="Detter J.C."/>
            <person name="Han C."/>
            <person name="Larimer F."/>
            <person name="Land M."/>
            <person name="Hauser L."/>
            <person name="Markowitz V."/>
            <person name="Cheng J.-F."/>
            <person name="Hugenholtz P."/>
            <person name="Woyke T."/>
            <person name="Wu D."/>
            <person name="Klenk H.-P."/>
            <person name="Eisen J.A."/>
        </authorList>
    </citation>
    <scope>NUCLEOTIDE SEQUENCE [LARGE SCALE GENOMIC DNA]</scope>
    <source>
        <strain evidence="16">ATCC 700099 / DSM 44233 / CIP 104796 / JCM 9543 / NBRC 105858 / Y-104</strain>
    </source>
</reference>
<dbReference type="PANTHER" id="PTHR30560:SF3">
    <property type="entry name" value="TRIGGER FACTOR-LIKE PROTEIN TIG, CHLOROPLASTIC"/>
    <property type="match status" value="1"/>
</dbReference>
<dbReference type="GO" id="GO:0015031">
    <property type="term" value="P:protein transport"/>
    <property type="evidence" value="ECO:0007669"/>
    <property type="project" value="UniProtKB-UniRule"/>
</dbReference>
<comment type="catalytic activity">
    <reaction evidence="1 11 12">
        <text>[protein]-peptidylproline (omega=180) = [protein]-peptidylproline (omega=0)</text>
        <dbReference type="Rhea" id="RHEA:16237"/>
        <dbReference type="Rhea" id="RHEA-COMP:10747"/>
        <dbReference type="Rhea" id="RHEA-COMP:10748"/>
        <dbReference type="ChEBI" id="CHEBI:83833"/>
        <dbReference type="ChEBI" id="CHEBI:83834"/>
        <dbReference type="EC" id="5.2.1.8"/>
    </reaction>
</comment>
<evidence type="ECO:0000259" key="14">
    <source>
        <dbReference type="PROSITE" id="PS50059"/>
    </source>
</evidence>
<dbReference type="InterPro" id="IPR027304">
    <property type="entry name" value="Trigger_fact/SurA_dom_sf"/>
</dbReference>
<dbReference type="InterPro" id="IPR005215">
    <property type="entry name" value="Trig_fac"/>
</dbReference>
<dbReference type="FunCoup" id="C8XGQ6">
    <property type="interactions" value="284"/>
</dbReference>
<dbReference type="RefSeq" id="WP_015747141.1">
    <property type="nucleotide sequence ID" value="NC_013235.1"/>
</dbReference>
<evidence type="ECO:0000256" key="12">
    <source>
        <dbReference type="PROSITE-ProRule" id="PRU00277"/>
    </source>
</evidence>
<dbReference type="InterPro" id="IPR008881">
    <property type="entry name" value="Trigger_fac_ribosome-bd_bac"/>
</dbReference>
<dbReference type="GO" id="GO:0043335">
    <property type="term" value="P:protein unfolding"/>
    <property type="evidence" value="ECO:0007669"/>
    <property type="project" value="TreeGrafter"/>
</dbReference>
<dbReference type="GO" id="GO:0044183">
    <property type="term" value="F:protein folding chaperone"/>
    <property type="evidence" value="ECO:0007669"/>
    <property type="project" value="TreeGrafter"/>
</dbReference>
<keyword evidence="9 11" id="KW-0131">Cell cycle</keyword>
<organism evidence="15 16">
    <name type="scientific">Nakamurella multipartita (strain ATCC 700099 / DSM 44233 / CIP 104796 / JCM 9543 / NBRC 105858 / Y-104)</name>
    <name type="common">Microsphaera multipartita</name>
    <dbReference type="NCBI Taxonomy" id="479431"/>
    <lineage>
        <taxon>Bacteria</taxon>
        <taxon>Bacillati</taxon>
        <taxon>Actinomycetota</taxon>
        <taxon>Actinomycetes</taxon>
        <taxon>Nakamurellales</taxon>
        <taxon>Nakamurellaceae</taxon>
        <taxon>Nakamurella</taxon>
    </lineage>
</organism>
<dbReference type="Pfam" id="PF05698">
    <property type="entry name" value="Trigger_C"/>
    <property type="match status" value="1"/>
</dbReference>
<dbReference type="Gene3D" id="1.10.3120.10">
    <property type="entry name" value="Trigger factor, C-terminal domain"/>
    <property type="match status" value="1"/>
</dbReference>
<dbReference type="InterPro" id="IPR036611">
    <property type="entry name" value="Trigger_fac_ribosome-bd_sf"/>
</dbReference>
<name>C8XGQ6_NAKMY</name>
<dbReference type="GO" id="GO:0051083">
    <property type="term" value="P:'de novo' cotranslational protein folding"/>
    <property type="evidence" value="ECO:0007669"/>
    <property type="project" value="TreeGrafter"/>
</dbReference>
<evidence type="ECO:0000256" key="2">
    <source>
        <dbReference type="ARBA" id="ARBA00005464"/>
    </source>
</evidence>
<dbReference type="EMBL" id="CP001737">
    <property type="protein sequence ID" value="ACV78239.1"/>
    <property type="molecule type" value="Genomic_DNA"/>
</dbReference>
<evidence type="ECO:0000256" key="10">
    <source>
        <dbReference type="ARBA" id="ARBA00029986"/>
    </source>
</evidence>